<dbReference type="PROSITE" id="PS50043">
    <property type="entry name" value="HTH_LUXR_2"/>
    <property type="match status" value="1"/>
</dbReference>
<dbReference type="InterPro" id="IPR013656">
    <property type="entry name" value="PAS_4"/>
</dbReference>
<evidence type="ECO:0000259" key="6">
    <source>
        <dbReference type="PROSITE" id="PS50112"/>
    </source>
</evidence>
<evidence type="ECO:0000313" key="7">
    <source>
        <dbReference type="EMBL" id="MDT0260081.1"/>
    </source>
</evidence>
<dbReference type="SUPFAM" id="SSF46894">
    <property type="entry name" value="C-terminal effector domain of the bipartite response regulators"/>
    <property type="match status" value="1"/>
</dbReference>
<dbReference type="Pfam" id="PF08448">
    <property type="entry name" value="PAS_4"/>
    <property type="match status" value="1"/>
</dbReference>
<dbReference type="InterPro" id="IPR016032">
    <property type="entry name" value="Sig_transdc_resp-reg_C-effctor"/>
</dbReference>
<organism evidence="7 8">
    <name type="scientific">Jatrophihabitans lederbergiae</name>
    <dbReference type="NCBI Taxonomy" id="3075547"/>
    <lineage>
        <taxon>Bacteria</taxon>
        <taxon>Bacillati</taxon>
        <taxon>Actinomycetota</taxon>
        <taxon>Actinomycetes</taxon>
        <taxon>Jatrophihabitantales</taxon>
        <taxon>Jatrophihabitantaceae</taxon>
        <taxon>Jatrophihabitans</taxon>
    </lineage>
</organism>
<dbReference type="EMBL" id="JAVREH010000002">
    <property type="protein sequence ID" value="MDT0260081.1"/>
    <property type="molecule type" value="Genomic_DNA"/>
</dbReference>
<keyword evidence="3" id="KW-0804">Transcription</keyword>
<dbReference type="PROSITE" id="PS50112">
    <property type="entry name" value="PAS"/>
    <property type="match status" value="1"/>
</dbReference>
<dbReference type="SUPFAM" id="SSF55785">
    <property type="entry name" value="PYP-like sensor domain (PAS domain)"/>
    <property type="match status" value="1"/>
</dbReference>
<dbReference type="PROSITE" id="PS00622">
    <property type="entry name" value="HTH_LUXR_1"/>
    <property type="match status" value="1"/>
</dbReference>
<evidence type="ECO:0000256" key="3">
    <source>
        <dbReference type="ARBA" id="ARBA00023163"/>
    </source>
</evidence>
<keyword evidence="8" id="KW-1185">Reference proteome</keyword>
<dbReference type="PANTHER" id="PTHR44688:SF16">
    <property type="entry name" value="DNA-BINDING TRANSCRIPTIONAL ACTIVATOR DEVR_DOSR"/>
    <property type="match status" value="1"/>
</dbReference>
<evidence type="ECO:0000256" key="4">
    <source>
        <dbReference type="SAM" id="MobiDB-lite"/>
    </source>
</evidence>
<dbReference type="CDD" id="cd06170">
    <property type="entry name" value="LuxR_C_like"/>
    <property type="match status" value="1"/>
</dbReference>
<feature type="domain" description="HTH luxR-type" evidence="5">
    <location>
        <begin position="295"/>
        <end position="360"/>
    </location>
</feature>
<dbReference type="Pfam" id="PF00196">
    <property type="entry name" value="GerE"/>
    <property type="match status" value="1"/>
</dbReference>
<dbReference type="InterPro" id="IPR036388">
    <property type="entry name" value="WH-like_DNA-bd_sf"/>
</dbReference>
<comment type="caution">
    <text evidence="7">The sequence shown here is derived from an EMBL/GenBank/DDBJ whole genome shotgun (WGS) entry which is preliminary data.</text>
</comment>
<dbReference type="PANTHER" id="PTHR44688">
    <property type="entry name" value="DNA-BINDING TRANSCRIPTIONAL ACTIVATOR DEVR_DOSR"/>
    <property type="match status" value="1"/>
</dbReference>
<dbReference type="RefSeq" id="WP_311421243.1">
    <property type="nucleotide sequence ID" value="NZ_JAVREH010000002.1"/>
</dbReference>
<dbReference type="PRINTS" id="PR00038">
    <property type="entry name" value="HTHLUXR"/>
</dbReference>
<gene>
    <name evidence="7" type="ORF">RM423_01585</name>
</gene>
<dbReference type="InterPro" id="IPR000014">
    <property type="entry name" value="PAS"/>
</dbReference>
<evidence type="ECO:0000259" key="5">
    <source>
        <dbReference type="PROSITE" id="PS50043"/>
    </source>
</evidence>
<proteinExistence type="predicted"/>
<keyword evidence="2" id="KW-0238">DNA-binding</keyword>
<evidence type="ECO:0000256" key="1">
    <source>
        <dbReference type="ARBA" id="ARBA00023015"/>
    </source>
</evidence>
<feature type="domain" description="PAS" evidence="6">
    <location>
        <begin position="139"/>
        <end position="182"/>
    </location>
</feature>
<protein>
    <submittedName>
        <fullName evidence="7">LuxR C-terminal-related transcriptional regulator</fullName>
    </submittedName>
</protein>
<dbReference type="Proteomes" id="UP001183176">
    <property type="component" value="Unassembled WGS sequence"/>
</dbReference>
<dbReference type="Gene3D" id="1.10.10.10">
    <property type="entry name" value="Winged helix-like DNA-binding domain superfamily/Winged helix DNA-binding domain"/>
    <property type="match status" value="1"/>
</dbReference>
<evidence type="ECO:0000256" key="2">
    <source>
        <dbReference type="ARBA" id="ARBA00023125"/>
    </source>
</evidence>
<dbReference type="Gene3D" id="3.30.450.20">
    <property type="entry name" value="PAS domain"/>
    <property type="match status" value="1"/>
</dbReference>
<sequence>MVSQSPLAVVMLQLPSERIVAASPAARSVIAAPDEQVEGRLLSEFVDETPTEAEDLLARGRLNGYQTSRSLLAGRGGTPLTMWVRAIGGRSAPRYVVALLFETEARTLPTEWSPASPVTVVDADTVVGTTNDQLVIDRISENVHRLLGDRAIEVIGRSLLRLAHPEDLPSLLRALAEATSSEHGVTLRLRVLRTDEEPLPCQLVLLPLSPAPTCVFALEVVATETEELASANTVPDNGVFENTGPRTGRKPGGGDEETTDPTVSAAELERMLSSLRHGVEAVSESRELTELDTAQTPGLSQLTSRELDIVTRLLAGDRAPAIAGALFIGKSTVRNHLSSVFAKLGVRSQQELIVLLRRTQLPPPEL</sequence>
<evidence type="ECO:0000313" key="8">
    <source>
        <dbReference type="Proteomes" id="UP001183176"/>
    </source>
</evidence>
<dbReference type="CDD" id="cd00130">
    <property type="entry name" value="PAS"/>
    <property type="match status" value="1"/>
</dbReference>
<keyword evidence="1" id="KW-0805">Transcription regulation</keyword>
<dbReference type="InterPro" id="IPR035965">
    <property type="entry name" value="PAS-like_dom_sf"/>
</dbReference>
<accession>A0ABU2J530</accession>
<dbReference type="SMART" id="SM00421">
    <property type="entry name" value="HTH_LUXR"/>
    <property type="match status" value="1"/>
</dbReference>
<reference evidence="8" key="1">
    <citation type="submission" date="2023-07" db="EMBL/GenBank/DDBJ databases">
        <title>30 novel species of actinomycetes from the DSMZ collection.</title>
        <authorList>
            <person name="Nouioui I."/>
        </authorList>
    </citation>
    <scope>NUCLEOTIDE SEQUENCE [LARGE SCALE GENOMIC DNA]</scope>
    <source>
        <strain evidence="8">DSM 44399</strain>
    </source>
</reference>
<dbReference type="InterPro" id="IPR000792">
    <property type="entry name" value="Tscrpt_reg_LuxR_C"/>
</dbReference>
<feature type="region of interest" description="Disordered" evidence="4">
    <location>
        <begin position="234"/>
        <end position="260"/>
    </location>
</feature>
<name>A0ABU2J530_9ACTN</name>